<evidence type="ECO:0000256" key="1">
    <source>
        <dbReference type="SAM" id="MobiDB-lite"/>
    </source>
</evidence>
<gene>
    <name evidence="2" type="ORF">X777_12050</name>
</gene>
<evidence type="ECO:0000313" key="3">
    <source>
        <dbReference type="Proteomes" id="UP000053097"/>
    </source>
</evidence>
<feature type="region of interest" description="Disordered" evidence="1">
    <location>
        <begin position="67"/>
        <end position="95"/>
    </location>
</feature>
<accession>A0A026WZS0</accession>
<feature type="compositionally biased region" description="Low complexity" evidence="1">
    <location>
        <begin position="75"/>
        <end position="85"/>
    </location>
</feature>
<sequence length="95" mass="10880">MHLAYYRELSRFEARRRLHPGWVHGMLTFRITLANSARDSRRNSGHVLALHHHPTSQSLFHVAGAMKSPRRISIRSRNSPSISPRDVPDSDDDKG</sequence>
<protein>
    <submittedName>
        <fullName evidence="2">Uncharacterized protein</fullName>
    </submittedName>
</protein>
<dbReference type="Proteomes" id="UP000053097">
    <property type="component" value="Unassembled WGS sequence"/>
</dbReference>
<keyword evidence="3" id="KW-1185">Reference proteome</keyword>
<evidence type="ECO:0000313" key="2">
    <source>
        <dbReference type="EMBL" id="EZA61343.1"/>
    </source>
</evidence>
<organism evidence="2 3">
    <name type="scientific">Ooceraea biroi</name>
    <name type="common">Clonal raider ant</name>
    <name type="synonym">Cerapachys biroi</name>
    <dbReference type="NCBI Taxonomy" id="2015173"/>
    <lineage>
        <taxon>Eukaryota</taxon>
        <taxon>Metazoa</taxon>
        <taxon>Ecdysozoa</taxon>
        <taxon>Arthropoda</taxon>
        <taxon>Hexapoda</taxon>
        <taxon>Insecta</taxon>
        <taxon>Pterygota</taxon>
        <taxon>Neoptera</taxon>
        <taxon>Endopterygota</taxon>
        <taxon>Hymenoptera</taxon>
        <taxon>Apocrita</taxon>
        <taxon>Aculeata</taxon>
        <taxon>Formicoidea</taxon>
        <taxon>Formicidae</taxon>
        <taxon>Dorylinae</taxon>
        <taxon>Ooceraea</taxon>
    </lineage>
</organism>
<dbReference type="EMBL" id="KK107061">
    <property type="protein sequence ID" value="EZA61343.1"/>
    <property type="molecule type" value="Genomic_DNA"/>
</dbReference>
<reference evidence="2 3" key="1">
    <citation type="journal article" date="2014" name="Curr. Biol.">
        <title>The genome of the clonal raider ant Cerapachys biroi.</title>
        <authorList>
            <person name="Oxley P.R."/>
            <person name="Ji L."/>
            <person name="Fetter-Pruneda I."/>
            <person name="McKenzie S.K."/>
            <person name="Li C."/>
            <person name="Hu H."/>
            <person name="Zhang G."/>
            <person name="Kronauer D.J."/>
        </authorList>
    </citation>
    <scope>NUCLEOTIDE SEQUENCE [LARGE SCALE GENOMIC DNA]</scope>
</reference>
<name>A0A026WZS0_OOCBI</name>
<proteinExistence type="predicted"/>
<dbReference type="AlphaFoldDB" id="A0A026WZS0"/>